<keyword evidence="1" id="KW-0812">Transmembrane</keyword>
<keyword evidence="3" id="KW-1185">Reference proteome</keyword>
<reference evidence="2 3" key="1">
    <citation type="submission" date="2017-08" db="EMBL/GenBank/DDBJ databases">
        <title>Harnessing the power of phylogenomics to disentangle the directionality and signatures of interkingdom host jumping in the parasitic fungal genus Tolypocladium.</title>
        <authorList>
            <person name="Quandt C.A."/>
            <person name="Patterson W."/>
            <person name="Spatafora J.W."/>
        </authorList>
    </citation>
    <scope>NUCLEOTIDE SEQUENCE [LARGE SCALE GENOMIC DNA]</scope>
    <source>
        <strain evidence="2 3">CBS 113982</strain>
    </source>
</reference>
<dbReference type="Proteomes" id="UP000236621">
    <property type="component" value="Unassembled WGS sequence"/>
</dbReference>
<comment type="caution">
    <text evidence="2">The sequence shown here is derived from an EMBL/GenBank/DDBJ whole genome shotgun (WGS) entry which is preliminary data.</text>
</comment>
<name>A0A2K3QQL9_9HYPO</name>
<sequence length="336" mass="37554">SPLLFPPLLRPPCSSTPSSSLTGIFAERRSSRCASFAVVPCSFLRSLYIDNPARVVGFIPLAERLPSLLPATIRRSRPAGHCYESLTTLVDPFLHLAYMAPTDFLRRRTPGHFVKGHSILSRTIEMPPLDTIAKPWRPIVLPGDKLVAVPSFAEITRRGSDKPGGSDDSSDRLVNLMLIILGLVFFALILASLLFLLRRRRRLMRQRTQELPTHKETEQTSNHRGLTIETSHHGRSSILYIGRDGQPMLQNPNSPPHSPDNVPEIHITFPDEQDDQGRTKSGRVLVVRVGDNATIGLEPVHDEQLPAYEKEAKGQFQSIDMDQIGGLKEKDRNLFQ</sequence>
<keyword evidence="1" id="KW-1133">Transmembrane helix</keyword>
<gene>
    <name evidence="2" type="ORF">TCAP_00266</name>
</gene>
<evidence type="ECO:0000313" key="2">
    <source>
        <dbReference type="EMBL" id="PNY29821.1"/>
    </source>
</evidence>
<evidence type="ECO:0000256" key="1">
    <source>
        <dbReference type="SAM" id="Phobius"/>
    </source>
</evidence>
<keyword evidence="1" id="KW-0472">Membrane</keyword>
<dbReference type="EMBL" id="NRSZ01000047">
    <property type="protein sequence ID" value="PNY29821.1"/>
    <property type="molecule type" value="Genomic_DNA"/>
</dbReference>
<proteinExistence type="predicted"/>
<dbReference type="AlphaFoldDB" id="A0A2K3QQL9"/>
<accession>A0A2K3QQL9</accession>
<evidence type="ECO:0000313" key="3">
    <source>
        <dbReference type="Proteomes" id="UP000236621"/>
    </source>
</evidence>
<feature type="transmembrane region" description="Helical" evidence="1">
    <location>
        <begin position="176"/>
        <end position="197"/>
    </location>
</feature>
<protein>
    <submittedName>
        <fullName evidence="2">Uncharacterized protein</fullName>
    </submittedName>
</protein>
<dbReference type="OrthoDB" id="5388417at2759"/>
<feature type="non-terminal residue" evidence="2">
    <location>
        <position position="1"/>
    </location>
</feature>
<organism evidence="2 3">
    <name type="scientific">Tolypocladium capitatum</name>
    <dbReference type="NCBI Taxonomy" id="45235"/>
    <lineage>
        <taxon>Eukaryota</taxon>
        <taxon>Fungi</taxon>
        <taxon>Dikarya</taxon>
        <taxon>Ascomycota</taxon>
        <taxon>Pezizomycotina</taxon>
        <taxon>Sordariomycetes</taxon>
        <taxon>Hypocreomycetidae</taxon>
        <taxon>Hypocreales</taxon>
        <taxon>Ophiocordycipitaceae</taxon>
        <taxon>Tolypocladium</taxon>
    </lineage>
</organism>